<name>A0AAW2U287_9LAMI</name>
<accession>A0AAW2U287</accession>
<proteinExistence type="predicted"/>
<evidence type="ECO:0000313" key="2">
    <source>
        <dbReference type="EMBL" id="KAL0410929.1"/>
    </source>
</evidence>
<reference evidence="2" key="2">
    <citation type="journal article" date="2024" name="Plant">
        <title>Genomic evolution and insights into agronomic trait innovations of Sesamum species.</title>
        <authorList>
            <person name="Miao H."/>
            <person name="Wang L."/>
            <person name="Qu L."/>
            <person name="Liu H."/>
            <person name="Sun Y."/>
            <person name="Le M."/>
            <person name="Wang Q."/>
            <person name="Wei S."/>
            <person name="Zheng Y."/>
            <person name="Lin W."/>
            <person name="Duan Y."/>
            <person name="Cao H."/>
            <person name="Xiong S."/>
            <person name="Wang X."/>
            <person name="Wei L."/>
            <person name="Li C."/>
            <person name="Ma Q."/>
            <person name="Ju M."/>
            <person name="Zhao R."/>
            <person name="Li G."/>
            <person name="Mu C."/>
            <person name="Tian Q."/>
            <person name="Mei H."/>
            <person name="Zhang T."/>
            <person name="Gao T."/>
            <person name="Zhang H."/>
        </authorList>
    </citation>
    <scope>NUCLEOTIDE SEQUENCE</scope>
    <source>
        <strain evidence="2">KEN1</strain>
    </source>
</reference>
<evidence type="ECO:0008006" key="3">
    <source>
        <dbReference type="Google" id="ProtNLM"/>
    </source>
</evidence>
<protein>
    <recommendedName>
        <fullName evidence="3">DUF4216 domain-containing protein</fullName>
    </recommendedName>
</protein>
<feature type="compositionally biased region" description="Acidic residues" evidence="1">
    <location>
        <begin position="267"/>
        <end position="291"/>
    </location>
</feature>
<dbReference type="EMBL" id="JACGWN010000013">
    <property type="protein sequence ID" value="KAL0410929.1"/>
    <property type="molecule type" value="Genomic_DNA"/>
</dbReference>
<comment type="caution">
    <text evidence="2">The sequence shown here is derived from an EMBL/GenBank/DDBJ whole genome shotgun (WGS) entry which is preliminary data.</text>
</comment>
<organism evidence="2">
    <name type="scientific">Sesamum latifolium</name>
    <dbReference type="NCBI Taxonomy" id="2727402"/>
    <lineage>
        <taxon>Eukaryota</taxon>
        <taxon>Viridiplantae</taxon>
        <taxon>Streptophyta</taxon>
        <taxon>Embryophyta</taxon>
        <taxon>Tracheophyta</taxon>
        <taxon>Spermatophyta</taxon>
        <taxon>Magnoliopsida</taxon>
        <taxon>eudicotyledons</taxon>
        <taxon>Gunneridae</taxon>
        <taxon>Pentapetalae</taxon>
        <taxon>asterids</taxon>
        <taxon>lamiids</taxon>
        <taxon>Lamiales</taxon>
        <taxon>Pedaliaceae</taxon>
        <taxon>Sesamum</taxon>
    </lineage>
</organism>
<dbReference type="PANTHER" id="PTHR48258">
    <property type="entry name" value="DUF4218 DOMAIN-CONTAINING PROTEIN-RELATED"/>
    <property type="match status" value="1"/>
</dbReference>
<reference evidence="2" key="1">
    <citation type="submission" date="2020-06" db="EMBL/GenBank/DDBJ databases">
        <authorList>
            <person name="Li T."/>
            <person name="Hu X."/>
            <person name="Zhang T."/>
            <person name="Song X."/>
            <person name="Zhang H."/>
            <person name="Dai N."/>
            <person name="Sheng W."/>
            <person name="Hou X."/>
            <person name="Wei L."/>
        </authorList>
    </citation>
    <scope>NUCLEOTIDE SEQUENCE</scope>
    <source>
        <strain evidence="2">KEN1</strain>
        <tissue evidence="2">Leaf</tissue>
    </source>
</reference>
<gene>
    <name evidence="2" type="ORF">Slati_3682600</name>
</gene>
<feature type="region of interest" description="Disordered" evidence="1">
    <location>
        <begin position="256"/>
        <end position="291"/>
    </location>
</feature>
<feature type="compositionally biased region" description="Polar residues" evidence="1">
    <location>
        <begin position="256"/>
        <end position="266"/>
    </location>
</feature>
<dbReference type="AlphaFoldDB" id="A0AAW2U287"/>
<dbReference type="PANTHER" id="PTHR48258:SF3">
    <property type="entry name" value="FK506-BINDING PROTEIN 4-LIKE ISOFORM X1"/>
    <property type="match status" value="1"/>
</dbReference>
<sequence>MDIKGKTKDNLNTCRDWKSICNLPELELDKRRPKLMPKPTYTLSKEQKSRVCEWIKGLQFPDGYVYNLARCVDMTELWMHGMKSHDCHVFMQKLIPIAFQDMLPEHVMYSYLNELYQHHHSGDPIIDRLVSTGFKDWFKQRTERHNTGKSTMNCDMCVKSSSYTDEDNDFYGIIKEIIQLTNPLIPDLHIVLFKCRWVDLVRGMKARRVIDESKWTEICAYQLDEVLRVPVVGTDNQMYHLRDPNGLQVMIDNQAAGTSRSQTCQTDDNEDYDEDSFEDDETDDDEYELTN</sequence>
<evidence type="ECO:0000256" key="1">
    <source>
        <dbReference type="SAM" id="MobiDB-lite"/>
    </source>
</evidence>